<dbReference type="GO" id="GO:0043565">
    <property type="term" value="F:sequence-specific DNA binding"/>
    <property type="evidence" value="ECO:0007669"/>
    <property type="project" value="TreeGrafter"/>
</dbReference>
<keyword evidence="4" id="KW-0804">Transcription</keyword>
<gene>
    <name evidence="6" type="ORF">E6C76_21535</name>
</gene>
<dbReference type="FunFam" id="1.10.10.10:FF:000001">
    <property type="entry name" value="LysR family transcriptional regulator"/>
    <property type="match status" value="1"/>
</dbReference>
<dbReference type="InterPro" id="IPR036388">
    <property type="entry name" value="WH-like_DNA-bd_sf"/>
</dbReference>
<dbReference type="InterPro" id="IPR005119">
    <property type="entry name" value="LysR_subst-bd"/>
</dbReference>
<evidence type="ECO:0000313" key="6">
    <source>
        <dbReference type="EMBL" id="THF60765.1"/>
    </source>
</evidence>
<evidence type="ECO:0000256" key="3">
    <source>
        <dbReference type="ARBA" id="ARBA00023125"/>
    </source>
</evidence>
<dbReference type="GO" id="GO:0006351">
    <property type="term" value="P:DNA-templated transcription"/>
    <property type="evidence" value="ECO:0007669"/>
    <property type="project" value="TreeGrafter"/>
</dbReference>
<evidence type="ECO:0000256" key="4">
    <source>
        <dbReference type="ARBA" id="ARBA00023163"/>
    </source>
</evidence>
<dbReference type="PANTHER" id="PTHR30537">
    <property type="entry name" value="HTH-TYPE TRANSCRIPTIONAL REGULATOR"/>
    <property type="match status" value="1"/>
</dbReference>
<dbReference type="Gene3D" id="1.10.10.10">
    <property type="entry name" value="Winged helix-like DNA-binding domain superfamily/Winged helix DNA-binding domain"/>
    <property type="match status" value="1"/>
</dbReference>
<dbReference type="Gene3D" id="3.40.190.10">
    <property type="entry name" value="Periplasmic binding protein-like II"/>
    <property type="match status" value="2"/>
</dbReference>
<dbReference type="OrthoDB" id="9178397at2"/>
<dbReference type="CDD" id="cd08432">
    <property type="entry name" value="PBP2_GcdR_TrpI_HvrB_AmpR_like"/>
    <property type="match status" value="1"/>
</dbReference>
<dbReference type="EMBL" id="SSOC01000011">
    <property type="protein sequence ID" value="THF60765.1"/>
    <property type="molecule type" value="Genomic_DNA"/>
</dbReference>
<evidence type="ECO:0000256" key="2">
    <source>
        <dbReference type="ARBA" id="ARBA00023015"/>
    </source>
</evidence>
<accession>A0A4S4AQP0</accession>
<evidence type="ECO:0000313" key="7">
    <source>
        <dbReference type="Proteomes" id="UP000308430"/>
    </source>
</evidence>
<dbReference type="SUPFAM" id="SSF46785">
    <property type="entry name" value="Winged helix' DNA-binding domain"/>
    <property type="match status" value="1"/>
</dbReference>
<dbReference type="InterPro" id="IPR000847">
    <property type="entry name" value="LysR_HTH_N"/>
</dbReference>
<keyword evidence="7" id="KW-1185">Reference proteome</keyword>
<dbReference type="InterPro" id="IPR058163">
    <property type="entry name" value="LysR-type_TF_proteobact-type"/>
</dbReference>
<feature type="domain" description="HTH lysR-type" evidence="5">
    <location>
        <begin position="9"/>
        <end position="66"/>
    </location>
</feature>
<evidence type="ECO:0000259" key="5">
    <source>
        <dbReference type="PROSITE" id="PS50931"/>
    </source>
</evidence>
<dbReference type="SUPFAM" id="SSF53850">
    <property type="entry name" value="Periplasmic binding protein-like II"/>
    <property type="match status" value="1"/>
</dbReference>
<comment type="similarity">
    <text evidence="1">Belongs to the LysR transcriptional regulatory family.</text>
</comment>
<dbReference type="Pfam" id="PF03466">
    <property type="entry name" value="LysR_substrate"/>
    <property type="match status" value="1"/>
</dbReference>
<dbReference type="Pfam" id="PF00126">
    <property type="entry name" value="HTH_1"/>
    <property type="match status" value="1"/>
</dbReference>
<keyword evidence="3" id="KW-0238">DNA-binding</keyword>
<comment type="caution">
    <text evidence="6">The sequence shown here is derived from an EMBL/GenBank/DDBJ whole genome shotgun (WGS) entry which is preliminary data.</text>
</comment>
<dbReference type="GO" id="GO:0003700">
    <property type="term" value="F:DNA-binding transcription factor activity"/>
    <property type="evidence" value="ECO:0007669"/>
    <property type="project" value="InterPro"/>
</dbReference>
<proteinExistence type="inferred from homology"/>
<dbReference type="AlphaFoldDB" id="A0A4S4AQP0"/>
<name>A0A4S4AQP0_9RHOO</name>
<reference evidence="6 7" key="1">
    <citation type="submission" date="2019-04" db="EMBL/GenBank/DDBJ databases">
        <title>Azoarcus nasutitermitis sp. nov. isolated from termite nest.</title>
        <authorList>
            <person name="Lin S.-Y."/>
            <person name="Hameed A."/>
            <person name="Hsu Y.-H."/>
            <person name="Young C.-C."/>
        </authorList>
    </citation>
    <scope>NUCLEOTIDE SEQUENCE [LARGE SCALE GENOMIC DNA]</scope>
    <source>
        <strain evidence="6 7">CC-YHH838</strain>
    </source>
</reference>
<dbReference type="InterPro" id="IPR036390">
    <property type="entry name" value="WH_DNA-bd_sf"/>
</dbReference>
<dbReference type="Proteomes" id="UP000308430">
    <property type="component" value="Unassembled WGS sequence"/>
</dbReference>
<evidence type="ECO:0000256" key="1">
    <source>
        <dbReference type="ARBA" id="ARBA00009437"/>
    </source>
</evidence>
<keyword evidence="2" id="KW-0805">Transcription regulation</keyword>
<sequence>MHEDLRQLPPLDPLRGFAAAARHLSFTRAAAELCLTQSAVSRQVQTLEAALGVALFVRGIRSLRLTAEGARLAAAADGWLAEYARLADALRRPGARPVTVTASFGMSALWLVPRLRDFQHLHPDTEVHIAAGNRMVDLAREDIDLALRYCPDRDTPPEAVKLFGDTVLAVGHPSIAAGLELNAATLPGLTLLEYDEPSFPWLGWEHWLAALGLEGVRPRARIGFSHYDQLIHAAGAGQGLAIGRTVLIDPLIEDGRLMPVGERRMTVPGRGFWLVPAPRPMRPEVRRFADWVVETARADAAA</sequence>
<protein>
    <submittedName>
        <fullName evidence="6">LysR family transcriptional regulator</fullName>
    </submittedName>
</protein>
<dbReference type="PANTHER" id="PTHR30537:SF26">
    <property type="entry name" value="GLYCINE CLEAVAGE SYSTEM TRANSCRIPTIONAL ACTIVATOR"/>
    <property type="match status" value="1"/>
</dbReference>
<dbReference type="PRINTS" id="PR00039">
    <property type="entry name" value="HTHLYSR"/>
</dbReference>
<organism evidence="6 7">
    <name type="scientific">Pseudothauera nasutitermitis</name>
    <dbReference type="NCBI Taxonomy" id="2565930"/>
    <lineage>
        <taxon>Bacteria</taxon>
        <taxon>Pseudomonadati</taxon>
        <taxon>Pseudomonadota</taxon>
        <taxon>Betaproteobacteria</taxon>
        <taxon>Rhodocyclales</taxon>
        <taxon>Zoogloeaceae</taxon>
        <taxon>Pseudothauera</taxon>
    </lineage>
</organism>
<dbReference type="PROSITE" id="PS50931">
    <property type="entry name" value="HTH_LYSR"/>
    <property type="match status" value="1"/>
</dbReference>
<dbReference type="RefSeq" id="WP_136350328.1">
    <property type="nucleotide sequence ID" value="NZ_SSOC01000011.1"/>
</dbReference>